<proteinExistence type="predicted"/>
<accession>A0A451GCT8</accession>
<dbReference type="EMBL" id="SAUW01000005">
    <property type="protein sequence ID" value="RWR13244.1"/>
    <property type="molecule type" value="Genomic_DNA"/>
</dbReference>
<protein>
    <submittedName>
        <fullName evidence="2">Uncharacterized protein</fullName>
    </submittedName>
</protein>
<name>A0A451GCT8_9RHOB</name>
<dbReference type="AlphaFoldDB" id="A0A451GCT8"/>
<reference evidence="2 3" key="1">
    <citation type="submission" date="2019-01" db="EMBL/GenBank/DDBJ databases">
        <title>Sinorhodobacter populi sp. nov. isolated from the symptomatic bark tissue of Populus euramericana canker.</title>
        <authorList>
            <person name="Xu G."/>
        </authorList>
    </citation>
    <scope>NUCLEOTIDE SEQUENCE [LARGE SCALE GENOMIC DNA]</scope>
    <source>
        <strain evidence="2 3">2D-5</strain>
    </source>
</reference>
<keyword evidence="3" id="KW-1185">Reference proteome</keyword>
<dbReference type="RefSeq" id="WP_128269178.1">
    <property type="nucleotide sequence ID" value="NZ_SAUW01000005.1"/>
</dbReference>
<comment type="caution">
    <text evidence="2">The sequence shown here is derived from an EMBL/GenBank/DDBJ whole genome shotgun (WGS) entry which is preliminary data.</text>
</comment>
<reference evidence="2 3" key="2">
    <citation type="submission" date="2019-01" db="EMBL/GenBank/DDBJ databases">
        <authorList>
            <person name="Li Y."/>
        </authorList>
    </citation>
    <scope>NUCLEOTIDE SEQUENCE [LARGE SCALE GENOMIC DNA]</scope>
    <source>
        <strain evidence="2 3">2D-5</strain>
    </source>
</reference>
<evidence type="ECO:0000313" key="2">
    <source>
        <dbReference type="EMBL" id="RWR13244.1"/>
    </source>
</evidence>
<keyword evidence="1" id="KW-0812">Transmembrane</keyword>
<keyword evidence="1" id="KW-0472">Membrane</keyword>
<evidence type="ECO:0000313" key="3">
    <source>
        <dbReference type="Proteomes" id="UP000285710"/>
    </source>
</evidence>
<sequence length="119" mass="13364">MRGRSPDMQKQVSRAFLAMTGPADITRRTGEAKPLRLQAQRLAEKLHADQLRRRYLTAQACLGATLILWLAIPFLPSDFAFLDMRVIRACLYTLTLAVFVIGLSQAPAMCRPKPSIHEI</sequence>
<dbReference type="Proteomes" id="UP000285710">
    <property type="component" value="Unassembled WGS sequence"/>
</dbReference>
<evidence type="ECO:0000256" key="1">
    <source>
        <dbReference type="SAM" id="Phobius"/>
    </source>
</evidence>
<gene>
    <name evidence="2" type="ORF">D2T33_05870</name>
</gene>
<feature type="transmembrane region" description="Helical" evidence="1">
    <location>
        <begin position="86"/>
        <end position="103"/>
    </location>
</feature>
<feature type="transmembrane region" description="Helical" evidence="1">
    <location>
        <begin position="55"/>
        <end position="74"/>
    </location>
</feature>
<keyword evidence="1" id="KW-1133">Transmembrane helix</keyword>
<organism evidence="2 3">
    <name type="scientific">Paenirhodobacter populi</name>
    <dbReference type="NCBI Taxonomy" id="2306993"/>
    <lineage>
        <taxon>Bacteria</taxon>
        <taxon>Pseudomonadati</taxon>
        <taxon>Pseudomonadota</taxon>
        <taxon>Alphaproteobacteria</taxon>
        <taxon>Rhodobacterales</taxon>
        <taxon>Rhodobacter group</taxon>
        <taxon>Paenirhodobacter</taxon>
    </lineage>
</organism>